<dbReference type="SUPFAM" id="SSF56672">
    <property type="entry name" value="DNA/RNA polymerases"/>
    <property type="match status" value="1"/>
</dbReference>
<feature type="domain" description="Reverse transcriptase" evidence="1">
    <location>
        <begin position="460"/>
        <end position="548"/>
    </location>
</feature>
<evidence type="ECO:0000259" key="1">
    <source>
        <dbReference type="Pfam" id="PF00078"/>
    </source>
</evidence>
<dbReference type="Gene3D" id="3.30.70.270">
    <property type="match status" value="1"/>
</dbReference>
<dbReference type="InterPro" id="IPR000477">
    <property type="entry name" value="RT_dom"/>
</dbReference>
<dbReference type="InterPro" id="IPR021109">
    <property type="entry name" value="Peptidase_aspartic_dom_sf"/>
</dbReference>
<protein>
    <submittedName>
        <fullName evidence="3">Reverse transcriptase domain-containing protein</fullName>
    </submittedName>
</protein>
<reference evidence="3" key="2">
    <citation type="submission" date="2015-08" db="UniProtKB">
        <authorList>
            <consortium name="WormBaseParasite"/>
        </authorList>
    </citation>
    <scope>IDENTIFICATION</scope>
</reference>
<reference evidence="2" key="1">
    <citation type="submission" date="2014-07" db="EMBL/GenBank/DDBJ databases">
        <authorList>
            <person name="Martin A.A"/>
            <person name="De Silva N."/>
        </authorList>
    </citation>
    <scope>NUCLEOTIDE SEQUENCE</scope>
</reference>
<dbReference type="InterPro" id="IPR043128">
    <property type="entry name" value="Rev_trsase/Diguanyl_cyclase"/>
</dbReference>
<evidence type="ECO:0000313" key="3">
    <source>
        <dbReference type="WBParaSite" id="SVE_0258500.1"/>
    </source>
</evidence>
<dbReference type="InterPro" id="IPR051320">
    <property type="entry name" value="Viral_Replic_Matur_Polypro"/>
</dbReference>
<accession>A0A0K0F1B4</accession>
<organism evidence="2 3">
    <name type="scientific">Strongyloides venezuelensis</name>
    <name type="common">Threadworm</name>
    <dbReference type="NCBI Taxonomy" id="75913"/>
    <lineage>
        <taxon>Eukaryota</taxon>
        <taxon>Metazoa</taxon>
        <taxon>Ecdysozoa</taxon>
        <taxon>Nematoda</taxon>
        <taxon>Chromadorea</taxon>
        <taxon>Rhabditida</taxon>
        <taxon>Tylenchina</taxon>
        <taxon>Panagrolaimomorpha</taxon>
        <taxon>Strongyloidoidea</taxon>
        <taxon>Strongyloididae</taxon>
        <taxon>Strongyloides</taxon>
    </lineage>
</organism>
<dbReference type="SUPFAM" id="SSF50630">
    <property type="entry name" value="Acid proteases"/>
    <property type="match status" value="1"/>
</dbReference>
<dbReference type="AlphaFoldDB" id="A0A0K0F1B4"/>
<sequence>MNDMMKYHQKSGDTENIKQSPTSFTIQTLPIQVKKTTYADQKTTTSEFTIKLVNFDGDKKILFDTWMEKFEIFVEKNHIPPHKYFKILKYHLGEDPASAIRNCKDFDEAVKILQENNNGEVSIATANSLLNNMLFPELQLHFHGTTTNECPLFLCQVKDKIKLSKKAKEDQEFGDKIRKKKESKNNVKKERKYAFEGCKYSNSHETKDCKFKKGEFDKKTLLCNIVDKGKVKEVKNKSNKCDEGLKIICGKINSIDAKVAIDTESNVSILNSNWTNKLNLQVDEGNESTIDNLNSKSTLKRCKGEIIITLNEVDFKLNNPHVFVNDERTFYLLLGSDILMKTKGFYISYDDNKSIKFKLLKNGNDEIKNGINDINYLNYFQKMYPTCFAKTDRDLTPFLQEKKQITNENIPINPKYPSYPLGVHEKKIALEILKDWEHVQIIEEGVARINHPVIIAKKANAPPDGTVHEKYRFVTDLRRINSITEKVYFNNSSIFNLLQNTTKDKIQWLSKIDLKSAFSQIKLHKDDVGKFGFSIGDKSFTYKCLPMGA</sequence>
<dbReference type="PANTHER" id="PTHR33064:SF36">
    <property type="entry name" value="CCHC-TYPE DOMAIN-CONTAINING PROTEIN"/>
    <property type="match status" value="1"/>
</dbReference>
<proteinExistence type="predicted"/>
<dbReference type="InterPro" id="IPR043502">
    <property type="entry name" value="DNA/RNA_pol_sf"/>
</dbReference>
<dbReference type="Gene3D" id="2.40.70.10">
    <property type="entry name" value="Acid Proteases"/>
    <property type="match status" value="1"/>
</dbReference>
<dbReference type="Proteomes" id="UP000035680">
    <property type="component" value="Unassembled WGS sequence"/>
</dbReference>
<dbReference type="STRING" id="75913.A0A0K0F1B4"/>
<evidence type="ECO:0000313" key="2">
    <source>
        <dbReference type="Proteomes" id="UP000035680"/>
    </source>
</evidence>
<keyword evidence="2" id="KW-1185">Reference proteome</keyword>
<dbReference type="Gene3D" id="3.10.10.10">
    <property type="entry name" value="HIV Type 1 Reverse Transcriptase, subunit A, domain 1"/>
    <property type="match status" value="1"/>
</dbReference>
<dbReference type="PANTHER" id="PTHR33064">
    <property type="entry name" value="POL PROTEIN"/>
    <property type="match status" value="1"/>
</dbReference>
<dbReference type="Pfam" id="PF00078">
    <property type="entry name" value="RVT_1"/>
    <property type="match status" value="1"/>
</dbReference>
<dbReference type="WBParaSite" id="SVE_0258500.1">
    <property type="protein sequence ID" value="SVE_0258500.1"/>
    <property type="gene ID" value="SVE_0258500"/>
</dbReference>
<name>A0A0K0F1B4_STRVS</name>